<evidence type="ECO:0000259" key="1">
    <source>
        <dbReference type="Pfam" id="PF13930"/>
    </source>
</evidence>
<dbReference type="Gene3D" id="3.40.570.10">
    <property type="entry name" value="Extracellular Endonuclease, subunit A"/>
    <property type="match status" value="1"/>
</dbReference>
<keyword evidence="2" id="KW-0540">Nuclease</keyword>
<proteinExistence type="predicted"/>
<organism evidence="2 3">
    <name type="scientific">Actinophytocola glycyrrhizae</name>
    <dbReference type="NCBI Taxonomy" id="2044873"/>
    <lineage>
        <taxon>Bacteria</taxon>
        <taxon>Bacillati</taxon>
        <taxon>Actinomycetota</taxon>
        <taxon>Actinomycetes</taxon>
        <taxon>Pseudonocardiales</taxon>
        <taxon>Pseudonocardiaceae</taxon>
    </lineage>
</organism>
<reference evidence="3" key="1">
    <citation type="journal article" date="2019" name="Int. J. Syst. Evol. Microbiol.">
        <title>The Global Catalogue of Microorganisms (GCM) 10K type strain sequencing project: providing services to taxonomists for standard genome sequencing and annotation.</title>
        <authorList>
            <consortium name="The Broad Institute Genomics Platform"/>
            <consortium name="The Broad Institute Genome Sequencing Center for Infectious Disease"/>
            <person name="Wu L."/>
            <person name="Ma J."/>
        </authorList>
    </citation>
    <scope>NUCLEOTIDE SEQUENCE [LARGE SCALE GENOMIC DNA]</scope>
    <source>
        <strain evidence="3">ZS-22-S1</strain>
    </source>
</reference>
<dbReference type="EMBL" id="JBHSIS010000014">
    <property type="protein sequence ID" value="MFC4856932.1"/>
    <property type="molecule type" value="Genomic_DNA"/>
</dbReference>
<name>A0ABV9S6X2_9PSEU</name>
<dbReference type="RefSeq" id="WP_378058922.1">
    <property type="nucleotide sequence ID" value="NZ_JBHSIS010000014.1"/>
</dbReference>
<sequence>MSQVLASDSPQQEGIQVNINEQAKNCLNADTSYVAEIFYHPLDRDTRRATGAEACLHGRVVKKDEAGRFTPPGWKKGMDRGHLIGRQFGGSNTKPEKFVPLYPNVNQQQQMKNGAEQAVVDRLNRGERVYYFVRPMYGADAYVPERIEIYVRRNNSPDATYIINNK</sequence>
<dbReference type="InterPro" id="IPR044929">
    <property type="entry name" value="DNA/RNA_non-sp_Endonuclease_sf"/>
</dbReference>
<keyword evidence="3" id="KW-1185">Reference proteome</keyword>
<keyword evidence="2" id="KW-0378">Hydrolase</keyword>
<evidence type="ECO:0000313" key="2">
    <source>
        <dbReference type="EMBL" id="MFC4856932.1"/>
    </source>
</evidence>
<dbReference type="InterPro" id="IPR044927">
    <property type="entry name" value="Endonuclea_NS_2"/>
</dbReference>
<protein>
    <submittedName>
        <fullName evidence="2">DNA/RNA non-specific endonuclease</fullName>
    </submittedName>
</protein>
<gene>
    <name evidence="2" type="ORF">ACFPCV_25830</name>
</gene>
<feature type="domain" description="Type VII secretion system protein EssD-like" evidence="1">
    <location>
        <begin position="39"/>
        <end position="152"/>
    </location>
</feature>
<dbReference type="Proteomes" id="UP001595859">
    <property type="component" value="Unassembled WGS sequence"/>
</dbReference>
<accession>A0ABV9S6X2</accession>
<dbReference type="GO" id="GO:0004519">
    <property type="term" value="F:endonuclease activity"/>
    <property type="evidence" value="ECO:0007669"/>
    <property type="project" value="UniProtKB-KW"/>
</dbReference>
<evidence type="ECO:0000313" key="3">
    <source>
        <dbReference type="Proteomes" id="UP001595859"/>
    </source>
</evidence>
<keyword evidence="2" id="KW-0255">Endonuclease</keyword>
<comment type="caution">
    <text evidence="2">The sequence shown here is derived from an EMBL/GenBank/DDBJ whole genome shotgun (WGS) entry which is preliminary data.</text>
</comment>
<dbReference type="Pfam" id="PF13930">
    <property type="entry name" value="Endonuclea_NS_2"/>
    <property type="match status" value="1"/>
</dbReference>